<keyword evidence="10 21" id="KW-0732">Signal</keyword>
<keyword evidence="11" id="KW-0677">Repeat</keyword>
<proteinExistence type="inferred from homology"/>
<reference evidence="23" key="1">
    <citation type="submission" date="2020-08" db="EMBL/GenBank/DDBJ databases">
        <title>Chromosome-level assembly of Southern catfish (Silurus meridionalis) provides insights into visual adaptation to the nocturnal and benthic lifestyles.</title>
        <authorList>
            <person name="Zhang Y."/>
            <person name="Wang D."/>
            <person name="Peng Z."/>
        </authorList>
    </citation>
    <scope>NUCLEOTIDE SEQUENCE</scope>
    <source>
        <strain evidence="23">SWU-2019-XX</strain>
        <tissue evidence="23">Muscle</tissue>
    </source>
</reference>
<dbReference type="PRINTS" id="PR00764">
    <property type="entry name" value="COMPLEMENTC9"/>
</dbReference>
<dbReference type="GO" id="GO:0045087">
    <property type="term" value="P:innate immune response"/>
    <property type="evidence" value="ECO:0007669"/>
    <property type="project" value="UniProtKB-KW"/>
</dbReference>
<evidence type="ECO:0000256" key="21">
    <source>
        <dbReference type="SAM" id="SignalP"/>
    </source>
</evidence>
<evidence type="ECO:0000256" key="20">
    <source>
        <dbReference type="PROSITE-ProRule" id="PRU00124"/>
    </source>
</evidence>
<dbReference type="PANTHER" id="PTHR45742:SF1">
    <property type="entry name" value="COMPLEMENT COMPONENT C8 ALPHA CHAIN"/>
    <property type="match status" value="1"/>
</dbReference>
<keyword evidence="15" id="KW-0473">Membrane attack complex</keyword>
<evidence type="ECO:0000256" key="10">
    <source>
        <dbReference type="ARBA" id="ARBA00022729"/>
    </source>
</evidence>
<sequence>MRQLLSASGRCFILFLFCQILAESAGFYWSSPHNRTNVFLRRTRDASSPIPIECKMKSWTSWTPCDSCTEKSVRFQYVERHSQFGGTPCVLSQWDEKRCPVQGECVPQDKCGDMYACPETGRCIGKHLLCNGDRDCALGSDEDDCETIKSPETKCTNMFPIPGAEKAIQGYNVLGDVFVNPVLDARYFGGICEYIYNGEWRELTYDSHCEQLYYNDDEKYFRKPYNFLSYRMLAHSLSQGATEEYSDAESLITGKQTEHSSNFGVTGGVMYVEVGVSASHEKNVTEKLTEFKSKDVQLIRLVSTVETAQFKMKSRDLMLHEDMLMSLMELPEQYNFGAYSNFIKEYGTHYVTEGVLGGILDYIVVIDTQVMKREKLETRDVRNCLGLSLGISGSITPGLEGKFKVSHEACKPVGAFTGELQEKNPMIRDAFGYVKGGITGPSAGQLAVHDADSYRAWGKSLKHNPAVIKFEALPIYELVRFSTAASQARTRLPHLKQAWAEYMQQFNPCHCAPCRNNGMPVLSKTSCSCVCKAGCEGLACEKTEREAIPIHGVWSCWSSWSSCVSGTQRRTRECNNPAPKYNGFQCRGNPSQTKRC</sequence>
<evidence type="ECO:0000256" key="11">
    <source>
        <dbReference type="ARBA" id="ARBA00022737"/>
    </source>
</evidence>
<evidence type="ECO:0000256" key="7">
    <source>
        <dbReference type="ARBA" id="ARBA00022537"/>
    </source>
</evidence>
<evidence type="ECO:0000256" key="3">
    <source>
        <dbReference type="ARBA" id="ARBA00009214"/>
    </source>
</evidence>
<evidence type="ECO:0000256" key="5">
    <source>
        <dbReference type="ARBA" id="ARBA00022525"/>
    </source>
</evidence>
<evidence type="ECO:0000256" key="13">
    <source>
        <dbReference type="ARBA" id="ARBA00022859"/>
    </source>
</evidence>
<dbReference type="InterPro" id="IPR001862">
    <property type="entry name" value="MAC_perforin"/>
</dbReference>
<accession>A0A8T0BI86</accession>
<dbReference type="PROSITE" id="PS51412">
    <property type="entry name" value="MACPF_2"/>
    <property type="match status" value="1"/>
</dbReference>
<keyword evidence="12" id="KW-0204">Cytolysis</keyword>
<dbReference type="SUPFAM" id="SSF57424">
    <property type="entry name" value="LDL receptor-like module"/>
    <property type="match status" value="1"/>
</dbReference>
<dbReference type="GO" id="GO:0031640">
    <property type="term" value="P:killing of cells of another organism"/>
    <property type="evidence" value="ECO:0007669"/>
    <property type="project" value="UniProtKB-KW"/>
</dbReference>
<dbReference type="SMART" id="SM00457">
    <property type="entry name" value="MACPF"/>
    <property type="match status" value="1"/>
</dbReference>
<dbReference type="PRINTS" id="PR01705">
    <property type="entry name" value="TSP1REPEAT"/>
</dbReference>
<dbReference type="Gene3D" id="2.20.100.10">
    <property type="entry name" value="Thrombospondin type-1 (TSP1) repeat"/>
    <property type="match status" value="1"/>
</dbReference>
<dbReference type="InterPro" id="IPR000884">
    <property type="entry name" value="TSP1_rpt"/>
</dbReference>
<dbReference type="EMBL" id="JABFDY010000006">
    <property type="protein sequence ID" value="KAF7706744.1"/>
    <property type="molecule type" value="Genomic_DNA"/>
</dbReference>
<comment type="caution">
    <text evidence="20">Lacks conserved residue(s) required for the propagation of feature annotation.</text>
</comment>
<dbReference type="Pfam" id="PF00057">
    <property type="entry name" value="Ldl_recept_a"/>
    <property type="match status" value="1"/>
</dbReference>
<evidence type="ECO:0000256" key="9">
    <source>
        <dbReference type="ARBA" id="ARBA00022692"/>
    </source>
</evidence>
<dbReference type="AlphaFoldDB" id="A0A8T0BI86"/>
<evidence type="ECO:0000256" key="2">
    <source>
        <dbReference type="ARBA" id="ARBA00004613"/>
    </source>
</evidence>
<keyword evidence="13" id="KW-0391">Immunity</keyword>
<evidence type="ECO:0000256" key="18">
    <source>
        <dbReference type="ARBA" id="ARBA00023180"/>
    </source>
</evidence>
<keyword evidence="8" id="KW-0399">Innate immunity</keyword>
<feature type="disulfide bond" evidence="20">
    <location>
        <begin position="111"/>
        <end position="123"/>
    </location>
</feature>
<dbReference type="PROSITE" id="PS50068">
    <property type="entry name" value="LDLRA_2"/>
    <property type="match status" value="1"/>
</dbReference>
<comment type="similarity">
    <text evidence="3">Belongs to the complement C6/C7/C8/C9 family.</text>
</comment>
<dbReference type="PROSITE" id="PS50092">
    <property type="entry name" value="TSP1"/>
    <property type="match status" value="2"/>
</dbReference>
<keyword evidence="6" id="KW-0245">EGF-like domain</keyword>
<dbReference type="InterPro" id="IPR036055">
    <property type="entry name" value="LDL_receptor-like_sf"/>
</dbReference>
<dbReference type="Proteomes" id="UP000606274">
    <property type="component" value="Unassembled WGS sequence"/>
</dbReference>
<keyword evidence="17 20" id="KW-1015">Disulfide bond</keyword>
<keyword evidence="7" id="KW-1052">Target cell membrane</keyword>
<dbReference type="InterPro" id="IPR020864">
    <property type="entry name" value="MACPF"/>
</dbReference>
<keyword evidence="14" id="KW-0180">Complement pathway</keyword>
<dbReference type="SMART" id="SM00209">
    <property type="entry name" value="TSP1"/>
    <property type="match status" value="2"/>
</dbReference>
<protein>
    <recommendedName>
        <fullName evidence="22">MACPF domain-containing protein</fullName>
    </recommendedName>
</protein>
<evidence type="ECO:0000313" key="24">
    <source>
        <dbReference type="Proteomes" id="UP000606274"/>
    </source>
</evidence>
<dbReference type="SMART" id="SM00192">
    <property type="entry name" value="LDLa"/>
    <property type="match status" value="1"/>
</dbReference>
<dbReference type="PANTHER" id="PTHR45742">
    <property type="entry name" value="COMPLEMENT COMPONENT C6"/>
    <property type="match status" value="1"/>
</dbReference>
<evidence type="ECO:0000256" key="17">
    <source>
        <dbReference type="ARBA" id="ARBA00023157"/>
    </source>
</evidence>
<evidence type="ECO:0000256" key="14">
    <source>
        <dbReference type="ARBA" id="ARBA00022875"/>
    </source>
</evidence>
<feature type="domain" description="MACPF" evidence="22">
    <location>
        <begin position="151"/>
        <end position="510"/>
    </location>
</feature>
<dbReference type="OrthoDB" id="6150863at2759"/>
<evidence type="ECO:0000256" key="1">
    <source>
        <dbReference type="ARBA" id="ARBA00004276"/>
    </source>
</evidence>
<feature type="disulfide bond" evidence="20">
    <location>
        <begin position="130"/>
        <end position="145"/>
    </location>
</feature>
<feature type="signal peptide" evidence="21">
    <location>
        <begin position="1"/>
        <end position="26"/>
    </location>
</feature>
<dbReference type="Pfam" id="PF21195">
    <property type="entry name" value="EGF_C8A_B_C6"/>
    <property type="match status" value="1"/>
</dbReference>
<keyword evidence="4" id="KW-1134">Transmembrane beta strand</keyword>
<dbReference type="SUPFAM" id="SSF82895">
    <property type="entry name" value="TSP-1 type 1 repeat"/>
    <property type="match status" value="1"/>
</dbReference>
<keyword evidence="24" id="KW-1185">Reference proteome</keyword>
<keyword evidence="16" id="KW-0472">Membrane</keyword>
<keyword evidence="5" id="KW-0964">Secreted</keyword>
<evidence type="ECO:0000256" key="19">
    <source>
        <dbReference type="ARBA" id="ARBA00023298"/>
    </source>
</evidence>
<evidence type="ECO:0000256" key="16">
    <source>
        <dbReference type="ARBA" id="ARBA00023136"/>
    </source>
</evidence>
<dbReference type="Gene3D" id="4.10.400.10">
    <property type="entry name" value="Low-density Lipoprotein Receptor"/>
    <property type="match status" value="1"/>
</dbReference>
<evidence type="ECO:0000256" key="4">
    <source>
        <dbReference type="ARBA" id="ARBA00022452"/>
    </source>
</evidence>
<name>A0A8T0BI86_SILME</name>
<evidence type="ECO:0000256" key="15">
    <source>
        <dbReference type="ARBA" id="ARBA00023058"/>
    </source>
</evidence>
<keyword evidence="19" id="KW-1053">Target membrane</keyword>
<evidence type="ECO:0000256" key="6">
    <source>
        <dbReference type="ARBA" id="ARBA00022536"/>
    </source>
</evidence>
<evidence type="ECO:0000256" key="12">
    <source>
        <dbReference type="ARBA" id="ARBA00022852"/>
    </source>
</evidence>
<dbReference type="CDD" id="cd00112">
    <property type="entry name" value="LDLa"/>
    <property type="match status" value="1"/>
</dbReference>
<comment type="caution">
    <text evidence="23">The sequence shown here is derived from an EMBL/GenBank/DDBJ whole genome shotgun (WGS) entry which is preliminary data.</text>
</comment>
<dbReference type="Pfam" id="PF01823">
    <property type="entry name" value="MACPF"/>
    <property type="match status" value="1"/>
</dbReference>
<organism evidence="23 24">
    <name type="scientific">Silurus meridionalis</name>
    <name type="common">Southern catfish</name>
    <name type="synonym">Silurus soldatovi meridionalis</name>
    <dbReference type="NCBI Taxonomy" id="175797"/>
    <lineage>
        <taxon>Eukaryota</taxon>
        <taxon>Metazoa</taxon>
        <taxon>Chordata</taxon>
        <taxon>Craniata</taxon>
        <taxon>Vertebrata</taxon>
        <taxon>Euteleostomi</taxon>
        <taxon>Actinopterygii</taxon>
        <taxon>Neopterygii</taxon>
        <taxon>Teleostei</taxon>
        <taxon>Ostariophysi</taxon>
        <taxon>Siluriformes</taxon>
        <taxon>Siluridae</taxon>
        <taxon>Silurus</taxon>
    </lineage>
</organism>
<dbReference type="PROSITE" id="PS00279">
    <property type="entry name" value="MACPF_1"/>
    <property type="match status" value="1"/>
</dbReference>
<feature type="chain" id="PRO_5035871325" description="MACPF domain-containing protein" evidence="21">
    <location>
        <begin position="27"/>
        <end position="596"/>
    </location>
</feature>
<dbReference type="GO" id="GO:0005579">
    <property type="term" value="C:membrane attack complex"/>
    <property type="evidence" value="ECO:0007669"/>
    <property type="project" value="UniProtKB-KW"/>
</dbReference>
<dbReference type="InterPro" id="IPR023415">
    <property type="entry name" value="LDLR_class-A_CS"/>
</dbReference>
<dbReference type="InterPro" id="IPR020863">
    <property type="entry name" value="MACPF_CS"/>
</dbReference>
<keyword evidence="18" id="KW-0325">Glycoprotein</keyword>
<comment type="subcellular location">
    <subcellularLocation>
        <location evidence="2">Secreted</location>
    </subcellularLocation>
    <subcellularLocation>
        <location evidence="1">Target cell membrane</location>
        <topology evidence="1">Multi-pass membrane protein</topology>
    </subcellularLocation>
</comment>
<dbReference type="InterPro" id="IPR048831">
    <property type="entry name" value="C8A_B_C6_EGF-like"/>
</dbReference>
<dbReference type="GO" id="GO:0006958">
    <property type="term" value="P:complement activation, classical pathway"/>
    <property type="evidence" value="ECO:0007669"/>
    <property type="project" value="UniProtKB-KW"/>
</dbReference>
<gene>
    <name evidence="23" type="ORF">HF521_019998</name>
</gene>
<evidence type="ECO:0000313" key="23">
    <source>
        <dbReference type="EMBL" id="KAF7706744.1"/>
    </source>
</evidence>
<dbReference type="GO" id="GO:0005576">
    <property type="term" value="C:extracellular region"/>
    <property type="evidence" value="ECO:0007669"/>
    <property type="project" value="UniProtKB-SubCell"/>
</dbReference>
<evidence type="ECO:0000259" key="22">
    <source>
        <dbReference type="PROSITE" id="PS51412"/>
    </source>
</evidence>
<evidence type="ECO:0000256" key="8">
    <source>
        <dbReference type="ARBA" id="ARBA00022588"/>
    </source>
</evidence>
<dbReference type="GO" id="GO:0044218">
    <property type="term" value="C:other organism cell membrane"/>
    <property type="evidence" value="ECO:0007669"/>
    <property type="project" value="UniProtKB-KW"/>
</dbReference>
<dbReference type="PROSITE" id="PS01209">
    <property type="entry name" value="LDLRA_1"/>
    <property type="match status" value="1"/>
</dbReference>
<dbReference type="InterPro" id="IPR002172">
    <property type="entry name" value="LDrepeatLR_classA_rpt"/>
</dbReference>
<dbReference type="InterPro" id="IPR036383">
    <property type="entry name" value="TSP1_rpt_sf"/>
</dbReference>
<keyword evidence="9" id="KW-0812">Transmembrane</keyword>